<proteinExistence type="predicted"/>
<dbReference type="EMBL" id="OC927998">
    <property type="protein sequence ID" value="CAD7657530.1"/>
    <property type="molecule type" value="Genomic_DNA"/>
</dbReference>
<dbReference type="EMBL" id="CAJPVJ010013173">
    <property type="protein sequence ID" value="CAG2174716.1"/>
    <property type="molecule type" value="Genomic_DNA"/>
</dbReference>
<organism evidence="2">
    <name type="scientific">Oppiella nova</name>
    <dbReference type="NCBI Taxonomy" id="334625"/>
    <lineage>
        <taxon>Eukaryota</taxon>
        <taxon>Metazoa</taxon>
        <taxon>Ecdysozoa</taxon>
        <taxon>Arthropoda</taxon>
        <taxon>Chelicerata</taxon>
        <taxon>Arachnida</taxon>
        <taxon>Acari</taxon>
        <taxon>Acariformes</taxon>
        <taxon>Sarcoptiformes</taxon>
        <taxon>Oribatida</taxon>
        <taxon>Brachypylina</taxon>
        <taxon>Oppioidea</taxon>
        <taxon>Oppiidae</taxon>
        <taxon>Oppiella</taxon>
    </lineage>
</organism>
<evidence type="ECO:0000313" key="2">
    <source>
        <dbReference type="EMBL" id="CAD7657530.1"/>
    </source>
</evidence>
<gene>
    <name evidence="2" type="ORF">ONB1V03_LOCUS14157</name>
</gene>
<reference evidence="2" key="1">
    <citation type="submission" date="2020-11" db="EMBL/GenBank/DDBJ databases">
        <authorList>
            <person name="Tran Van P."/>
        </authorList>
    </citation>
    <scope>NUCLEOTIDE SEQUENCE</scope>
</reference>
<accession>A0A7R9QTV2</accession>
<evidence type="ECO:0000313" key="3">
    <source>
        <dbReference type="Proteomes" id="UP000728032"/>
    </source>
</evidence>
<keyword evidence="3" id="KW-1185">Reference proteome</keyword>
<sequence length="381" mass="44408">MDDHIIYESSEAVVKVQKKRLKAYKDVIKQNTCRSQRFPVLKAYKDVIKQNTCRSQRFPVVRIDRFPKLDKYCTHVQTNGFSESIDHKINRLCRKLSNETNGDGLSDSSDRKTNNQKKRRHEEVIDLCVIQEENDELDFEEESLSKKFLKTNEYKRKSSSADTRNDVKNESKYTKLNDFEVKSEAPKKSYNYIPRQRSSEMNGMSVYSDNNLNTDTKFKIPKRDSQNIETIVERTQTLKNSRRWVDAFDQLSRNLSDDQWDREDVIDLLVQIAKGMAAGNDFCSTKINHFNALTDKLKTLKYIEDEFWDQIIYMASKKNESKTNSQINALLSGLYDYLLDNKISARLVCTEAVVVAYRVHTRHATAKDLLDLYNPSQTLIA</sequence>
<dbReference type="Proteomes" id="UP000728032">
    <property type="component" value="Unassembled WGS sequence"/>
</dbReference>
<dbReference type="AlphaFoldDB" id="A0A7R9QTV2"/>
<feature type="region of interest" description="Disordered" evidence="1">
    <location>
        <begin position="100"/>
        <end position="120"/>
    </location>
</feature>
<protein>
    <submittedName>
        <fullName evidence="2">Uncharacterized protein</fullName>
    </submittedName>
</protein>
<name>A0A7R9QTV2_9ACAR</name>
<evidence type="ECO:0000256" key="1">
    <source>
        <dbReference type="SAM" id="MobiDB-lite"/>
    </source>
</evidence>
<dbReference type="OrthoDB" id="6527796at2759"/>